<keyword evidence="3 4" id="KW-0663">Pyridoxal phosphate</keyword>
<accession>A0A0K0XYK4</accession>
<dbReference type="OrthoDB" id="9805807at2"/>
<dbReference type="KEGG" id="wma:WM2015_2411"/>
<dbReference type="STRING" id="1579979.WM2015_2411"/>
<reference evidence="5 6" key="1">
    <citation type="submission" date="2015-07" db="EMBL/GenBank/DDBJ databases">
        <authorList>
            <person name="Noorani M."/>
        </authorList>
    </citation>
    <scope>NUCLEOTIDE SEQUENCE [LARGE SCALE GENOMIC DNA]</scope>
    <source>
        <strain evidence="5 6">KCTC 42284</strain>
    </source>
</reference>
<dbReference type="PATRIC" id="fig|1579979.3.peg.2467"/>
<evidence type="ECO:0000256" key="4">
    <source>
        <dbReference type="RuleBase" id="RU362118"/>
    </source>
</evidence>
<dbReference type="PANTHER" id="PTHR11808">
    <property type="entry name" value="TRANS-SULFURATION ENZYME FAMILY MEMBER"/>
    <property type="match status" value="1"/>
</dbReference>
<dbReference type="GO" id="GO:0004123">
    <property type="term" value="F:cystathionine gamma-lyase activity"/>
    <property type="evidence" value="ECO:0007669"/>
    <property type="project" value="TreeGrafter"/>
</dbReference>
<dbReference type="RefSeq" id="WP_049726305.1">
    <property type="nucleotide sequence ID" value="NZ_CP012154.1"/>
</dbReference>
<evidence type="ECO:0000313" key="5">
    <source>
        <dbReference type="EMBL" id="AKS42773.1"/>
    </source>
</evidence>
<proteinExistence type="inferred from homology"/>
<dbReference type="Pfam" id="PF01053">
    <property type="entry name" value="Cys_Met_Meta_PP"/>
    <property type="match status" value="1"/>
</dbReference>
<dbReference type="GO" id="GO:0019343">
    <property type="term" value="P:cysteine biosynthetic process via cystathionine"/>
    <property type="evidence" value="ECO:0007669"/>
    <property type="project" value="TreeGrafter"/>
</dbReference>
<evidence type="ECO:0000256" key="3">
    <source>
        <dbReference type="ARBA" id="ARBA00022898"/>
    </source>
</evidence>
<comment type="cofactor">
    <cofactor evidence="1 4">
        <name>pyridoxal 5'-phosphate</name>
        <dbReference type="ChEBI" id="CHEBI:597326"/>
    </cofactor>
</comment>
<dbReference type="GO" id="GO:0005737">
    <property type="term" value="C:cytoplasm"/>
    <property type="evidence" value="ECO:0007669"/>
    <property type="project" value="TreeGrafter"/>
</dbReference>
<dbReference type="GO" id="GO:0003962">
    <property type="term" value="F:cystathionine gamma-synthase activity"/>
    <property type="evidence" value="ECO:0007669"/>
    <property type="project" value="TreeGrafter"/>
</dbReference>
<dbReference type="InterPro" id="IPR015422">
    <property type="entry name" value="PyrdxlP-dep_Trfase_small"/>
</dbReference>
<gene>
    <name evidence="5" type="ORF">WM2015_2411</name>
</gene>
<dbReference type="PIRSF" id="PIRSF001434">
    <property type="entry name" value="CGS"/>
    <property type="match status" value="1"/>
</dbReference>
<evidence type="ECO:0000313" key="6">
    <source>
        <dbReference type="Proteomes" id="UP000066624"/>
    </source>
</evidence>
<dbReference type="SUPFAM" id="SSF53383">
    <property type="entry name" value="PLP-dependent transferases"/>
    <property type="match status" value="1"/>
</dbReference>
<name>A0A0K0XYK4_9GAMM</name>
<evidence type="ECO:0000256" key="1">
    <source>
        <dbReference type="ARBA" id="ARBA00001933"/>
    </source>
</evidence>
<dbReference type="InterPro" id="IPR000277">
    <property type="entry name" value="Cys/Met-Metab_PyrdxlP-dep_enz"/>
</dbReference>
<keyword evidence="6" id="KW-1185">Reference proteome</keyword>
<dbReference type="PANTHER" id="PTHR11808:SF15">
    <property type="entry name" value="CYSTATHIONINE GAMMA-LYASE"/>
    <property type="match status" value="1"/>
</dbReference>
<dbReference type="Proteomes" id="UP000066624">
    <property type="component" value="Chromosome"/>
</dbReference>
<dbReference type="Gene3D" id="3.90.1150.10">
    <property type="entry name" value="Aspartate Aminotransferase, domain 1"/>
    <property type="match status" value="1"/>
</dbReference>
<dbReference type="InterPro" id="IPR015424">
    <property type="entry name" value="PyrdxlP-dep_Trfase"/>
</dbReference>
<dbReference type="EMBL" id="CP012154">
    <property type="protein sequence ID" value="AKS42773.1"/>
    <property type="molecule type" value="Genomic_DNA"/>
</dbReference>
<comment type="similarity">
    <text evidence="2 4">Belongs to the trans-sulfuration enzymes family.</text>
</comment>
<evidence type="ECO:0000256" key="2">
    <source>
        <dbReference type="ARBA" id="ARBA00009077"/>
    </source>
</evidence>
<dbReference type="Gene3D" id="3.40.640.10">
    <property type="entry name" value="Type I PLP-dependent aspartate aminotransferase-like (Major domain)"/>
    <property type="match status" value="1"/>
</dbReference>
<keyword evidence="5" id="KW-0456">Lyase</keyword>
<dbReference type="AlphaFoldDB" id="A0A0K0XYK4"/>
<protein>
    <submittedName>
        <fullName evidence="5">Cystathionine beta-lyase</fullName>
    </submittedName>
</protein>
<sequence length="383" mass="41607">MAHKLNTRVIHAGQSPDPSNGAIMTPIYTTSTYVQKSPGDHQGYEYSRTHNPTRKAWESCIADLEGGRHGFAFASGMAAIDTLMHLLSPGDHVLAMHDLYGGTWRLFERVRRRSSGLDFSFADLADLDAARAAVTDRTKMIWVETPTNPMLQLVDIAAIAELAREIGAKLVVDNTFATPMLQQPIALGADIVMHSVTKYLNGHSDMVGGAVVVKDDALGEELAFLQNSAGGIQGPFDSFLVMRGVKTLALRMKAHCENAQRIAEWLEGQDKVAKVIYPGLDSHPQKALAEKQMSGFGGMVSFDLGGDLARARRFLENTHLFALAESLGGVESLVNHPAIMTHGSVPKERREALGITDTLIRLSVGIEDVDDLIDDLTTALDHV</sequence>
<dbReference type="FunFam" id="3.90.1150.10:FF:000008">
    <property type="entry name" value="Cystathionine gamma-synthase"/>
    <property type="match status" value="1"/>
</dbReference>
<dbReference type="CDD" id="cd00614">
    <property type="entry name" value="CGS_like"/>
    <property type="match status" value="1"/>
</dbReference>
<organism evidence="5 6">
    <name type="scientific">Wenzhouxiangella marina</name>
    <dbReference type="NCBI Taxonomy" id="1579979"/>
    <lineage>
        <taxon>Bacteria</taxon>
        <taxon>Pseudomonadati</taxon>
        <taxon>Pseudomonadota</taxon>
        <taxon>Gammaproteobacteria</taxon>
        <taxon>Chromatiales</taxon>
        <taxon>Wenzhouxiangellaceae</taxon>
        <taxon>Wenzhouxiangella</taxon>
    </lineage>
</organism>
<dbReference type="FunFam" id="3.40.640.10:FF:000009">
    <property type="entry name" value="Cystathionine gamma-synthase homolog"/>
    <property type="match status" value="1"/>
</dbReference>
<dbReference type="GO" id="GO:0030170">
    <property type="term" value="F:pyridoxal phosphate binding"/>
    <property type="evidence" value="ECO:0007669"/>
    <property type="project" value="InterPro"/>
</dbReference>
<dbReference type="InterPro" id="IPR015421">
    <property type="entry name" value="PyrdxlP-dep_Trfase_major"/>
</dbReference>
<dbReference type="GO" id="GO:0019346">
    <property type="term" value="P:transsulfuration"/>
    <property type="evidence" value="ECO:0007669"/>
    <property type="project" value="InterPro"/>
</dbReference>
<dbReference type="NCBIfam" id="NF005871">
    <property type="entry name" value="PRK07811.1"/>
    <property type="match status" value="1"/>
</dbReference>